<dbReference type="Proteomes" id="UP000321570">
    <property type="component" value="Unassembled WGS sequence"/>
</dbReference>
<evidence type="ECO:0000313" key="1">
    <source>
        <dbReference type="EMBL" id="VUZ54674.1"/>
    </source>
</evidence>
<accession>A0A564Z7B0</accession>
<dbReference type="EMBL" id="CABIJS010000666">
    <property type="protein sequence ID" value="VUZ54674.1"/>
    <property type="molecule type" value="Genomic_DNA"/>
</dbReference>
<name>A0A564Z7B0_HYMDI</name>
<gene>
    <name evidence="1" type="ORF">WMSIL1_LOCUS12716</name>
</gene>
<keyword evidence="2" id="KW-1185">Reference proteome</keyword>
<evidence type="ECO:0000313" key="2">
    <source>
        <dbReference type="Proteomes" id="UP000321570"/>
    </source>
</evidence>
<organism evidence="1 2">
    <name type="scientific">Hymenolepis diminuta</name>
    <name type="common">Rat tapeworm</name>
    <dbReference type="NCBI Taxonomy" id="6216"/>
    <lineage>
        <taxon>Eukaryota</taxon>
        <taxon>Metazoa</taxon>
        <taxon>Spiralia</taxon>
        <taxon>Lophotrochozoa</taxon>
        <taxon>Platyhelminthes</taxon>
        <taxon>Cestoda</taxon>
        <taxon>Eucestoda</taxon>
        <taxon>Cyclophyllidea</taxon>
        <taxon>Hymenolepididae</taxon>
        <taxon>Hymenolepis</taxon>
    </lineage>
</organism>
<protein>
    <submittedName>
        <fullName evidence="1">Uncharacterized protein</fullName>
    </submittedName>
</protein>
<dbReference type="AlphaFoldDB" id="A0A564Z7B0"/>
<proteinExistence type="predicted"/>
<sequence length="208" mass="23222">MVEGLDATSIQLKDIESEVVEFNVGVSHLALDEERERYTRIRERIESIVDGLNKKETEKGRIQLETAQKLLAAATGNTETLRYLESISCLENIFTDVTKAAIVTAVGLSSEDSISQRVLESKLLTNNVKQCWNYTTQLSNLAAIHLKSAADFHIFNHEITEIRAQASQMKAVSASQIEAFSPEGQIIEASSLNDEMKVRFTPKIKLHD</sequence>
<reference evidence="1 2" key="1">
    <citation type="submission" date="2019-07" db="EMBL/GenBank/DDBJ databases">
        <authorList>
            <person name="Jastrzebski P J."/>
            <person name="Paukszto L."/>
            <person name="Jastrzebski P J."/>
        </authorList>
    </citation>
    <scope>NUCLEOTIDE SEQUENCE [LARGE SCALE GENOMIC DNA]</scope>
    <source>
        <strain evidence="1 2">WMS-il1</strain>
    </source>
</reference>